<dbReference type="Gene3D" id="3.30.40.10">
    <property type="entry name" value="Zinc/RING finger domain, C3HC4 (zinc finger)"/>
    <property type="match status" value="1"/>
</dbReference>
<evidence type="ECO:0000313" key="7">
    <source>
        <dbReference type="Proteomes" id="UP000799753"/>
    </source>
</evidence>
<evidence type="ECO:0000313" key="6">
    <source>
        <dbReference type="EMBL" id="KAF2643969.1"/>
    </source>
</evidence>
<evidence type="ECO:0000256" key="2">
    <source>
        <dbReference type="ARBA" id="ARBA00022771"/>
    </source>
</evidence>
<keyword evidence="2 4" id="KW-0863">Zinc-finger</keyword>
<dbReference type="AlphaFoldDB" id="A0A6A6S897"/>
<dbReference type="Pfam" id="PF13639">
    <property type="entry name" value="zf-RING_2"/>
    <property type="match status" value="1"/>
</dbReference>
<dbReference type="PROSITE" id="PS50089">
    <property type="entry name" value="ZF_RING_2"/>
    <property type="match status" value="1"/>
</dbReference>
<dbReference type="OrthoDB" id="3801318at2759"/>
<evidence type="ECO:0000259" key="5">
    <source>
        <dbReference type="PROSITE" id="PS50089"/>
    </source>
</evidence>
<keyword evidence="7" id="KW-1185">Reference proteome</keyword>
<dbReference type="GO" id="GO:0061630">
    <property type="term" value="F:ubiquitin protein ligase activity"/>
    <property type="evidence" value="ECO:0007669"/>
    <property type="project" value="TreeGrafter"/>
</dbReference>
<dbReference type="GO" id="GO:0016567">
    <property type="term" value="P:protein ubiquitination"/>
    <property type="evidence" value="ECO:0007669"/>
    <property type="project" value="TreeGrafter"/>
</dbReference>
<accession>A0A6A6S897</accession>
<evidence type="ECO:0000256" key="4">
    <source>
        <dbReference type="PROSITE-ProRule" id="PRU00175"/>
    </source>
</evidence>
<protein>
    <recommendedName>
        <fullName evidence="5">RING-type domain-containing protein</fullName>
    </recommendedName>
</protein>
<dbReference type="GO" id="GO:0008270">
    <property type="term" value="F:zinc ion binding"/>
    <property type="evidence" value="ECO:0007669"/>
    <property type="project" value="UniProtKB-KW"/>
</dbReference>
<dbReference type="InterPro" id="IPR001841">
    <property type="entry name" value="Znf_RING"/>
</dbReference>
<gene>
    <name evidence="6" type="ORF">P280DRAFT_477404</name>
</gene>
<dbReference type="Proteomes" id="UP000799753">
    <property type="component" value="Unassembled WGS sequence"/>
</dbReference>
<dbReference type="PANTHER" id="PTHR45969:SF69">
    <property type="entry name" value="FINGER DOMAIN PROTEIN, PUTATIVE (AFU_ORTHOLOGUE AFUA_3G12190)-RELATED"/>
    <property type="match status" value="1"/>
</dbReference>
<feature type="domain" description="RING-type" evidence="5">
    <location>
        <begin position="37"/>
        <end position="85"/>
    </location>
</feature>
<evidence type="ECO:0000256" key="1">
    <source>
        <dbReference type="ARBA" id="ARBA00022723"/>
    </source>
</evidence>
<proteinExistence type="predicted"/>
<dbReference type="SMART" id="SM00184">
    <property type="entry name" value="RING"/>
    <property type="match status" value="1"/>
</dbReference>
<sequence length="332" mass="38461">MAEDGVIYDLPNQTEFLATGVLPTTATQNRPSRGEDCSICLEPLDTAPSNGVIKIVECDHFFHTTCLCDWFSRITDRYGTCPNCREPLFHAPGQLSDIMDAVRAFIADDLNQDPLIPLSDEDQEREQFNIDATRLLDESYELVPGLTHLLESRMMLGEHFHDLLLRRPEALALDSERTSFNEAVRNLREDRRQFQLNCIAFRNRLDALNDRLTPLRARRDRRLTEDTPQHFDDPPVPGYDTDLLPSWFPRRDFVMNRGVTSNEGRVSGYVIERIPSWVPRSDFIRWASDRNHDRTRSYVAMIEWFVEDTRRLFENEMPHVDLELPVPATPSV</sequence>
<dbReference type="EMBL" id="MU006779">
    <property type="protein sequence ID" value="KAF2643969.1"/>
    <property type="molecule type" value="Genomic_DNA"/>
</dbReference>
<dbReference type="SUPFAM" id="SSF57850">
    <property type="entry name" value="RING/U-box"/>
    <property type="match status" value="1"/>
</dbReference>
<keyword evidence="3" id="KW-0862">Zinc</keyword>
<keyword evidence="1" id="KW-0479">Metal-binding</keyword>
<dbReference type="InterPro" id="IPR013083">
    <property type="entry name" value="Znf_RING/FYVE/PHD"/>
</dbReference>
<dbReference type="PANTHER" id="PTHR45969">
    <property type="entry name" value="RING ZINC FINGER PROTEIN-RELATED"/>
    <property type="match status" value="1"/>
</dbReference>
<organism evidence="6 7">
    <name type="scientific">Massarina eburnea CBS 473.64</name>
    <dbReference type="NCBI Taxonomy" id="1395130"/>
    <lineage>
        <taxon>Eukaryota</taxon>
        <taxon>Fungi</taxon>
        <taxon>Dikarya</taxon>
        <taxon>Ascomycota</taxon>
        <taxon>Pezizomycotina</taxon>
        <taxon>Dothideomycetes</taxon>
        <taxon>Pleosporomycetidae</taxon>
        <taxon>Pleosporales</taxon>
        <taxon>Massarineae</taxon>
        <taxon>Massarinaceae</taxon>
        <taxon>Massarina</taxon>
    </lineage>
</organism>
<name>A0A6A6S897_9PLEO</name>
<evidence type="ECO:0000256" key="3">
    <source>
        <dbReference type="ARBA" id="ARBA00022833"/>
    </source>
</evidence>
<reference evidence="6" key="1">
    <citation type="journal article" date="2020" name="Stud. Mycol.">
        <title>101 Dothideomycetes genomes: a test case for predicting lifestyles and emergence of pathogens.</title>
        <authorList>
            <person name="Haridas S."/>
            <person name="Albert R."/>
            <person name="Binder M."/>
            <person name="Bloem J."/>
            <person name="Labutti K."/>
            <person name="Salamov A."/>
            <person name="Andreopoulos B."/>
            <person name="Baker S."/>
            <person name="Barry K."/>
            <person name="Bills G."/>
            <person name="Bluhm B."/>
            <person name="Cannon C."/>
            <person name="Castanera R."/>
            <person name="Culley D."/>
            <person name="Daum C."/>
            <person name="Ezra D."/>
            <person name="Gonzalez J."/>
            <person name="Henrissat B."/>
            <person name="Kuo A."/>
            <person name="Liang C."/>
            <person name="Lipzen A."/>
            <person name="Lutzoni F."/>
            <person name="Magnuson J."/>
            <person name="Mondo S."/>
            <person name="Nolan M."/>
            <person name="Ohm R."/>
            <person name="Pangilinan J."/>
            <person name="Park H.-J."/>
            <person name="Ramirez L."/>
            <person name="Alfaro M."/>
            <person name="Sun H."/>
            <person name="Tritt A."/>
            <person name="Yoshinaga Y."/>
            <person name="Zwiers L.-H."/>
            <person name="Turgeon B."/>
            <person name="Goodwin S."/>
            <person name="Spatafora J."/>
            <person name="Crous P."/>
            <person name="Grigoriev I."/>
        </authorList>
    </citation>
    <scope>NUCLEOTIDE SEQUENCE</scope>
    <source>
        <strain evidence="6">CBS 473.64</strain>
    </source>
</reference>